<accession>A0A7W7I0U3</accession>
<feature type="region of interest" description="Disordered" evidence="1">
    <location>
        <begin position="1"/>
        <end position="46"/>
    </location>
</feature>
<reference evidence="2 3" key="1">
    <citation type="submission" date="2020-08" db="EMBL/GenBank/DDBJ databases">
        <title>Sequencing the genomes of 1000 actinobacteria strains.</title>
        <authorList>
            <person name="Klenk H.-P."/>
        </authorList>
    </citation>
    <scope>NUCLEOTIDE SEQUENCE [LARGE SCALE GENOMIC DNA]</scope>
    <source>
        <strain evidence="2 3">DSM 43149</strain>
    </source>
</reference>
<feature type="compositionally biased region" description="Basic residues" evidence="1">
    <location>
        <begin position="32"/>
        <end position="46"/>
    </location>
</feature>
<evidence type="ECO:0000313" key="2">
    <source>
        <dbReference type="EMBL" id="MBB4764304.1"/>
    </source>
</evidence>
<protein>
    <submittedName>
        <fullName evidence="2">Uncharacterized protein</fullName>
    </submittedName>
</protein>
<organism evidence="2 3">
    <name type="scientific">Actinoplanes digitatis</name>
    <dbReference type="NCBI Taxonomy" id="1868"/>
    <lineage>
        <taxon>Bacteria</taxon>
        <taxon>Bacillati</taxon>
        <taxon>Actinomycetota</taxon>
        <taxon>Actinomycetes</taxon>
        <taxon>Micromonosporales</taxon>
        <taxon>Micromonosporaceae</taxon>
        <taxon>Actinoplanes</taxon>
    </lineage>
</organism>
<name>A0A7W7I0U3_9ACTN</name>
<sequence length="46" mass="5047">MNTVLLEPPPATITVPADTANRDHSGPEAPGRRYKGRHRARKGAPW</sequence>
<comment type="caution">
    <text evidence="2">The sequence shown here is derived from an EMBL/GenBank/DDBJ whole genome shotgun (WGS) entry which is preliminary data.</text>
</comment>
<evidence type="ECO:0000256" key="1">
    <source>
        <dbReference type="SAM" id="MobiDB-lite"/>
    </source>
</evidence>
<evidence type="ECO:0000313" key="3">
    <source>
        <dbReference type="Proteomes" id="UP000578112"/>
    </source>
</evidence>
<dbReference type="RefSeq" id="WP_184995508.1">
    <property type="nucleotide sequence ID" value="NZ_BOMK01000048.1"/>
</dbReference>
<dbReference type="AlphaFoldDB" id="A0A7W7I0U3"/>
<proteinExistence type="predicted"/>
<dbReference type="Proteomes" id="UP000578112">
    <property type="component" value="Unassembled WGS sequence"/>
</dbReference>
<dbReference type="EMBL" id="JACHNH010000001">
    <property type="protein sequence ID" value="MBB4764304.1"/>
    <property type="molecule type" value="Genomic_DNA"/>
</dbReference>
<keyword evidence="3" id="KW-1185">Reference proteome</keyword>
<gene>
    <name evidence="2" type="ORF">BJ971_004860</name>
</gene>